<dbReference type="EMBL" id="BLAX01000001">
    <property type="protein sequence ID" value="GET33499.1"/>
    <property type="molecule type" value="Genomic_DNA"/>
</dbReference>
<organism evidence="2 3">
    <name type="scientific">Prolixibacter bellariivorans</name>
    <dbReference type="NCBI Taxonomy" id="314319"/>
    <lineage>
        <taxon>Bacteria</taxon>
        <taxon>Pseudomonadati</taxon>
        <taxon>Bacteroidota</taxon>
        <taxon>Bacteroidia</taxon>
        <taxon>Marinilabiliales</taxon>
        <taxon>Prolixibacteraceae</taxon>
        <taxon>Prolixibacter</taxon>
    </lineage>
</organism>
<dbReference type="Proteomes" id="UP000391834">
    <property type="component" value="Unassembled WGS sequence"/>
</dbReference>
<dbReference type="AlphaFoldDB" id="A0A5M4B022"/>
<protein>
    <recommendedName>
        <fullName evidence="4">DUF5056 domain-containing protein</fullName>
    </recommendedName>
</protein>
<dbReference type="OrthoDB" id="1442507at2"/>
<feature type="transmembrane region" description="Helical" evidence="1">
    <location>
        <begin position="106"/>
        <end position="123"/>
    </location>
</feature>
<proteinExistence type="predicted"/>
<comment type="caution">
    <text evidence="2">The sequence shown here is derived from an EMBL/GenBank/DDBJ whole genome shotgun (WGS) entry which is preliminary data.</text>
</comment>
<evidence type="ECO:0000313" key="2">
    <source>
        <dbReference type="EMBL" id="GET33499.1"/>
    </source>
</evidence>
<feature type="transmembrane region" description="Helical" evidence="1">
    <location>
        <begin position="50"/>
        <end position="68"/>
    </location>
</feature>
<name>A0A5M4B022_9BACT</name>
<reference evidence="2 3" key="1">
    <citation type="submission" date="2019-10" db="EMBL/GenBank/DDBJ databases">
        <title>Prolixibacter strains distinguished by the presence of nitrate reductase genes were adept at nitrate-dependent anaerobic corrosion of metallic iron and carbon steel.</title>
        <authorList>
            <person name="Iino T."/>
            <person name="Shono N."/>
            <person name="Ito K."/>
            <person name="Nakamura R."/>
            <person name="Sueoka K."/>
            <person name="Harayama S."/>
            <person name="Ohkuma M."/>
        </authorList>
    </citation>
    <scope>NUCLEOTIDE SEQUENCE [LARGE SCALE GENOMIC DNA]</scope>
    <source>
        <strain evidence="2 3">JCM 13498</strain>
    </source>
</reference>
<accession>A0A5M4B022</accession>
<keyword evidence="1" id="KW-1133">Transmembrane helix</keyword>
<gene>
    <name evidence="2" type="ORF">PbJCM13498_23620</name>
</gene>
<evidence type="ECO:0008006" key="4">
    <source>
        <dbReference type="Google" id="ProtNLM"/>
    </source>
</evidence>
<dbReference type="RefSeq" id="WP_025864079.1">
    <property type="nucleotide sequence ID" value="NZ_BLAX01000001.1"/>
</dbReference>
<keyword evidence="1" id="KW-0472">Membrane</keyword>
<keyword evidence="3" id="KW-1185">Reference proteome</keyword>
<sequence length="134" mass="15351">MSANDKLQDWFREMPDEKASDDFSRKVMQGIMAEWSKNPTTYKPIISRKAWWIVGIFFVLLTIVLFMLKNAMGVSDSTIATQNVAGVNLEYVWSFIASFFEKLNNISPAVGVGALSIIALWFFDQLYTRMARHN</sequence>
<keyword evidence="1" id="KW-0812">Transmembrane</keyword>
<evidence type="ECO:0000256" key="1">
    <source>
        <dbReference type="SAM" id="Phobius"/>
    </source>
</evidence>
<evidence type="ECO:0000313" key="3">
    <source>
        <dbReference type="Proteomes" id="UP000391834"/>
    </source>
</evidence>